<dbReference type="Pfam" id="PF01762">
    <property type="entry name" value="Galactosyl_T"/>
    <property type="match status" value="1"/>
</dbReference>
<dbReference type="PANTHER" id="PTHR11214:SF226">
    <property type="entry name" value="BETA-1,3-GALACTOSYLTRANSFERASE 7"/>
    <property type="match status" value="1"/>
</dbReference>
<evidence type="ECO:0000259" key="13">
    <source>
        <dbReference type="Pfam" id="PF13334"/>
    </source>
</evidence>
<evidence type="ECO:0000256" key="6">
    <source>
        <dbReference type="ARBA" id="ARBA00022692"/>
    </source>
</evidence>
<comment type="similarity">
    <text evidence="3 12">Belongs to the glycosyltransferase 31 family.</text>
</comment>
<dbReference type="Proteomes" id="UP001497444">
    <property type="component" value="Chromosome 1"/>
</dbReference>
<keyword evidence="6" id="KW-0812">Transmembrane</keyword>
<reference evidence="14 15" key="1">
    <citation type="submission" date="2024-02" db="EMBL/GenBank/DDBJ databases">
        <authorList>
            <consortium name="ELIXIR-Norway"/>
            <consortium name="Elixir Norway"/>
        </authorList>
    </citation>
    <scope>NUCLEOTIDE SEQUENCE [LARGE SCALE GENOMIC DNA]</scope>
</reference>
<keyword evidence="15" id="KW-1185">Reference proteome</keyword>
<dbReference type="Pfam" id="PF13334">
    <property type="entry name" value="DUF4094"/>
    <property type="match status" value="1"/>
</dbReference>
<evidence type="ECO:0000256" key="8">
    <source>
        <dbReference type="ARBA" id="ARBA00022989"/>
    </source>
</evidence>
<evidence type="ECO:0000313" key="14">
    <source>
        <dbReference type="EMBL" id="CAK9256179.1"/>
    </source>
</evidence>
<comment type="cofactor">
    <cofactor evidence="12">
        <name>Mn(2+)</name>
        <dbReference type="ChEBI" id="CHEBI:29035"/>
    </cofactor>
</comment>
<evidence type="ECO:0000256" key="7">
    <source>
        <dbReference type="ARBA" id="ARBA00022968"/>
    </source>
</evidence>
<keyword evidence="10" id="KW-0472">Membrane</keyword>
<evidence type="ECO:0000256" key="4">
    <source>
        <dbReference type="ARBA" id="ARBA00022676"/>
    </source>
</evidence>
<evidence type="ECO:0000256" key="5">
    <source>
        <dbReference type="ARBA" id="ARBA00022679"/>
    </source>
</evidence>
<evidence type="ECO:0000313" key="15">
    <source>
        <dbReference type="Proteomes" id="UP001497444"/>
    </source>
</evidence>
<sequence>MVISGGGDSSQKALLDEVTKTHEVIQTLDKTISSLEMEPAVARAQQSLRLTSIPQSWKVLLVSQLKVRHRKHSVIGINTAFSSWKKRDSEQESWMPQGENLKQLEKEKGIVIWFVIGHSATLGGILDCIIEAEDAQHLDFMHLDHVEGYHELSMKTKIYFATAVTKWDADFYIYAISKDLATYISVNQHLLHRYANEDVSLGAWIYWLDVDHINDHSICCGTLPDCKWKAQAGNVSVASFNWTCSGICKSVERLKDVHQRCGEGNSAVWSALFL</sequence>
<dbReference type="InterPro" id="IPR025298">
    <property type="entry name" value="DUF4094"/>
</dbReference>
<evidence type="ECO:0000256" key="3">
    <source>
        <dbReference type="ARBA" id="ARBA00008661"/>
    </source>
</evidence>
<keyword evidence="4 12" id="KW-0328">Glycosyltransferase</keyword>
<dbReference type="EC" id="2.4.1.-" evidence="12"/>
<accession>A0ABP0VNZ8</accession>
<evidence type="ECO:0000256" key="12">
    <source>
        <dbReference type="RuleBase" id="RU363063"/>
    </source>
</evidence>
<evidence type="ECO:0000256" key="10">
    <source>
        <dbReference type="ARBA" id="ARBA00023136"/>
    </source>
</evidence>
<gene>
    <name evidence="14" type="ORF">CSSPJE1EN1_LOCUS1657</name>
</gene>
<keyword evidence="9 12" id="KW-0333">Golgi apparatus</keyword>
<protein>
    <recommendedName>
        <fullName evidence="12">Hexosyltransferase</fullName>
        <ecNumber evidence="12">2.4.1.-</ecNumber>
    </recommendedName>
</protein>
<keyword evidence="11 12" id="KW-0464">Manganese</keyword>
<comment type="subcellular location">
    <subcellularLocation>
        <location evidence="1 12">Golgi apparatus membrane</location>
        <topology evidence="1 12">Single-pass type II membrane protein</topology>
    </subcellularLocation>
</comment>
<dbReference type="InterPro" id="IPR002659">
    <property type="entry name" value="Glyco_trans_31"/>
</dbReference>
<keyword evidence="5" id="KW-0808">Transferase</keyword>
<proteinExistence type="inferred from homology"/>
<feature type="domain" description="DUF4094" evidence="13">
    <location>
        <begin position="10"/>
        <end position="45"/>
    </location>
</feature>
<organism evidence="14 15">
    <name type="scientific">Sphagnum jensenii</name>
    <dbReference type="NCBI Taxonomy" id="128206"/>
    <lineage>
        <taxon>Eukaryota</taxon>
        <taxon>Viridiplantae</taxon>
        <taxon>Streptophyta</taxon>
        <taxon>Embryophyta</taxon>
        <taxon>Bryophyta</taxon>
        <taxon>Sphagnophytina</taxon>
        <taxon>Sphagnopsida</taxon>
        <taxon>Sphagnales</taxon>
        <taxon>Sphagnaceae</taxon>
        <taxon>Sphagnum</taxon>
    </lineage>
</organism>
<evidence type="ECO:0000256" key="9">
    <source>
        <dbReference type="ARBA" id="ARBA00023034"/>
    </source>
</evidence>
<comment type="pathway">
    <text evidence="2">Protein modification; protein glycosylation.</text>
</comment>
<evidence type="ECO:0000256" key="1">
    <source>
        <dbReference type="ARBA" id="ARBA00004323"/>
    </source>
</evidence>
<dbReference type="EMBL" id="OZ020096">
    <property type="protein sequence ID" value="CAK9256179.1"/>
    <property type="molecule type" value="Genomic_DNA"/>
</dbReference>
<keyword evidence="8" id="KW-1133">Transmembrane helix</keyword>
<keyword evidence="7" id="KW-0735">Signal-anchor</keyword>
<evidence type="ECO:0000256" key="2">
    <source>
        <dbReference type="ARBA" id="ARBA00004922"/>
    </source>
</evidence>
<dbReference type="PANTHER" id="PTHR11214">
    <property type="entry name" value="BETA-1,3-N-ACETYLGLUCOSAMINYLTRANSFERASE"/>
    <property type="match status" value="1"/>
</dbReference>
<evidence type="ECO:0000256" key="11">
    <source>
        <dbReference type="ARBA" id="ARBA00023211"/>
    </source>
</evidence>
<name>A0ABP0VNZ8_9BRYO</name>